<organism evidence="3 4">
    <name type="scientific">Lentinula lateritia</name>
    <dbReference type="NCBI Taxonomy" id="40482"/>
    <lineage>
        <taxon>Eukaryota</taxon>
        <taxon>Fungi</taxon>
        <taxon>Dikarya</taxon>
        <taxon>Basidiomycota</taxon>
        <taxon>Agaricomycotina</taxon>
        <taxon>Agaricomycetes</taxon>
        <taxon>Agaricomycetidae</taxon>
        <taxon>Agaricales</taxon>
        <taxon>Marasmiineae</taxon>
        <taxon>Omphalotaceae</taxon>
        <taxon>Lentinula</taxon>
    </lineage>
</organism>
<feature type="transmembrane region" description="Helical" evidence="1">
    <location>
        <begin position="92"/>
        <end position="110"/>
    </location>
</feature>
<reference evidence="3" key="2">
    <citation type="journal article" date="2023" name="Proc. Natl. Acad. Sci. U.S.A.">
        <title>A global phylogenomic analysis of the shiitake genus Lentinula.</title>
        <authorList>
            <person name="Sierra-Patev S."/>
            <person name="Min B."/>
            <person name="Naranjo-Ortiz M."/>
            <person name="Looney B."/>
            <person name="Konkel Z."/>
            <person name="Slot J.C."/>
            <person name="Sakamoto Y."/>
            <person name="Steenwyk J.L."/>
            <person name="Rokas A."/>
            <person name="Carro J."/>
            <person name="Camarero S."/>
            <person name="Ferreira P."/>
            <person name="Molpeceres G."/>
            <person name="Ruiz-Duenas F.J."/>
            <person name="Serrano A."/>
            <person name="Henrissat B."/>
            <person name="Drula E."/>
            <person name="Hughes K.W."/>
            <person name="Mata J.L."/>
            <person name="Ishikawa N.K."/>
            <person name="Vargas-Isla R."/>
            <person name="Ushijima S."/>
            <person name="Smith C.A."/>
            <person name="Donoghue J."/>
            <person name="Ahrendt S."/>
            <person name="Andreopoulos W."/>
            <person name="He G."/>
            <person name="LaButti K."/>
            <person name="Lipzen A."/>
            <person name="Ng V."/>
            <person name="Riley R."/>
            <person name="Sandor L."/>
            <person name="Barry K."/>
            <person name="Martinez A.T."/>
            <person name="Xiao Y."/>
            <person name="Gibbons J.G."/>
            <person name="Terashima K."/>
            <person name="Grigoriev I.V."/>
            <person name="Hibbett D."/>
        </authorList>
    </citation>
    <scope>NUCLEOTIDE SEQUENCE</scope>
    <source>
        <strain evidence="3">Sp2 HRB7682 ss15</strain>
    </source>
</reference>
<sequence>MSTSLSTRTGILSDVGLVLVRAGAMGAASLLVYDYFCTLDQEIELIWSSPFGLASMIFFANRYLPFIDSALSVNINFNATLSAEECLVQARATAWLMFIGIALSEIILMLRTYAIWGRQRSMLLFLIILTVVFIIPGIIFTELALNSLQFVVFEGCRLSTANDIIYLAFCLLTAYESILAALITIQAYKHLRQTRSPWVTKLYKDGIIFYFSLLVLSCANIISALITPELGPWLEGPQRVVHSALCNRVLFLIFQGNSATMPRVHPRDAETTTEGRGLPMATLTEITDMVDM</sequence>
<protein>
    <recommendedName>
        <fullName evidence="2">DUF6533 domain-containing protein</fullName>
    </recommendedName>
</protein>
<name>A0A9W8ZPV1_9AGAR</name>
<accession>A0A9W8ZPV1</accession>
<feature type="transmembrane region" description="Helical" evidence="1">
    <location>
        <begin position="164"/>
        <end position="185"/>
    </location>
</feature>
<keyword evidence="1" id="KW-0812">Transmembrane</keyword>
<reference evidence="3" key="1">
    <citation type="submission" date="2022-08" db="EMBL/GenBank/DDBJ databases">
        <authorList>
            <consortium name="DOE Joint Genome Institute"/>
            <person name="Min B."/>
            <person name="Riley R."/>
            <person name="Sierra-Patev S."/>
            <person name="Naranjo-Ortiz M."/>
            <person name="Looney B."/>
            <person name="Konkel Z."/>
            <person name="Slot J.C."/>
            <person name="Sakamoto Y."/>
            <person name="Steenwyk J.L."/>
            <person name="Rokas A."/>
            <person name="Carro J."/>
            <person name="Camarero S."/>
            <person name="Ferreira P."/>
            <person name="Molpeceres G."/>
            <person name="Ruiz-Duenas F.J."/>
            <person name="Serrano A."/>
            <person name="Henrissat B."/>
            <person name="Drula E."/>
            <person name="Hughes K.W."/>
            <person name="Mata J.L."/>
            <person name="Ishikawa N.K."/>
            <person name="Vargas-Isla R."/>
            <person name="Ushijima S."/>
            <person name="Smith C.A."/>
            <person name="Ahrendt S."/>
            <person name="Andreopoulos W."/>
            <person name="He G."/>
            <person name="Labutti K."/>
            <person name="Lipzen A."/>
            <person name="Ng V."/>
            <person name="Sandor L."/>
            <person name="Barry K."/>
            <person name="Martinez A.T."/>
            <person name="Xiao Y."/>
            <person name="Gibbons J.G."/>
            <person name="Terashima K."/>
            <person name="Hibbett D.S."/>
            <person name="Grigoriev I.V."/>
        </authorList>
    </citation>
    <scope>NUCLEOTIDE SEQUENCE</scope>
    <source>
        <strain evidence="3">Sp2 HRB7682 ss15</strain>
    </source>
</reference>
<proteinExistence type="predicted"/>
<dbReference type="Pfam" id="PF20151">
    <property type="entry name" value="DUF6533"/>
    <property type="match status" value="1"/>
</dbReference>
<comment type="caution">
    <text evidence="3">The sequence shown here is derived from an EMBL/GenBank/DDBJ whole genome shotgun (WGS) entry which is preliminary data.</text>
</comment>
<dbReference type="AlphaFoldDB" id="A0A9W8ZPV1"/>
<evidence type="ECO:0000313" key="3">
    <source>
        <dbReference type="EMBL" id="KAJ4463352.1"/>
    </source>
</evidence>
<evidence type="ECO:0000313" key="4">
    <source>
        <dbReference type="Proteomes" id="UP001150238"/>
    </source>
</evidence>
<evidence type="ECO:0000259" key="2">
    <source>
        <dbReference type="Pfam" id="PF20151"/>
    </source>
</evidence>
<dbReference type="Proteomes" id="UP001150238">
    <property type="component" value="Unassembled WGS sequence"/>
</dbReference>
<keyword evidence="1" id="KW-0472">Membrane</keyword>
<feature type="transmembrane region" description="Helical" evidence="1">
    <location>
        <begin position="206"/>
        <end position="226"/>
    </location>
</feature>
<feature type="transmembrane region" description="Helical" evidence="1">
    <location>
        <begin position="122"/>
        <end position="144"/>
    </location>
</feature>
<evidence type="ECO:0000256" key="1">
    <source>
        <dbReference type="SAM" id="Phobius"/>
    </source>
</evidence>
<gene>
    <name evidence="3" type="ORF">C8J55DRAFT_532117</name>
</gene>
<dbReference type="InterPro" id="IPR045340">
    <property type="entry name" value="DUF6533"/>
</dbReference>
<feature type="domain" description="DUF6533" evidence="2">
    <location>
        <begin position="25"/>
        <end position="67"/>
    </location>
</feature>
<feature type="transmembrane region" description="Helical" evidence="1">
    <location>
        <begin position="15"/>
        <end position="33"/>
    </location>
</feature>
<dbReference type="EMBL" id="JANVFS010000074">
    <property type="protein sequence ID" value="KAJ4463352.1"/>
    <property type="molecule type" value="Genomic_DNA"/>
</dbReference>
<keyword evidence="1" id="KW-1133">Transmembrane helix</keyword>
<feature type="transmembrane region" description="Helical" evidence="1">
    <location>
        <begin position="45"/>
        <end position="64"/>
    </location>
</feature>